<keyword evidence="1" id="KW-0472">Membrane</keyword>
<evidence type="ECO:0000313" key="3">
    <source>
        <dbReference type="Proteomes" id="UP000323426"/>
    </source>
</evidence>
<name>A0A5M6DN21_9BACT</name>
<comment type="caution">
    <text evidence="2">The sequence shown here is derived from an EMBL/GenBank/DDBJ whole genome shotgun (WGS) entry which is preliminary data.</text>
</comment>
<sequence length="66" mass="7481">MRRFSAKQKKELYSLSSLLFHLLVFIILLISLGTDADDKKQANARGAQMPKETETALERFFASAHP</sequence>
<keyword evidence="1" id="KW-1133">Transmembrane helix</keyword>
<dbReference type="AlphaFoldDB" id="A0A5M6DN21"/>
<proteinExistence type="predicted"/>
<dbReference type="EMBL" id="VWSF01000005">
    <property type="protein sequence ID" value="KAA5547560.1"/>
    <property type="molecule type" value="Genomic_DNA"/>
</dbReference>
<feature type="transmembrane region" description="Helical" evidence="1">
    <location>
        <begin position="12"/>
        <end position="32"/>
    </location>
</feature>
<keyword evidence="1" id="KW-0812">Transmembrane</keyword>
<keyword evidence="3" id="KW-1185">Reference proteome</keyword>
<evidence type="ECO:0000256" key="1">
    <source>
        <dbReference type="SAM" id="Phobius"/>
    </source>
</evidence>
<reference evidence="2 3" key="1">
    <citation type="submission" date="2019-09" db="EMBL/GenBank/DDBJ databases">
        <title>Genome sequence and assembly of Adhaeribacter sp.</title>
        <authorList>
            <person name="Chhetri G."/>
        </authorList>
    </citation>
    <scope>NUCLEOTIDE SEQUENCE [LARGE SCALE GENOMIC DNA]</scope>
    <source>
        <strain evidence="2 3">DK36</strain>
    </source>
</reference>
<evidence type="ECO:0000313" key="2">
    <source>
        <dbReference type="EMBL" id="KAA5547560.1"/>
    </source>
</evidence>
<dbReference type="Proteomes" id="UP000323426">
    <property type="component" value="Unassembled WGS sequence"/>
</dbReference>
<organism evidence="2 3">
    <name type="scientific">Adhaeribacter rhizoryzae</name>
    <dbReference type="NCBI Taxonomy" id="2607907"/>
    <lineage>
        <taxon>Bacteria</taxon>
        <taxon>Pseudomonadati</taxon>
        <taxon>Bacteroidota</taxon>
        <taxon>Cytophagia</taxon>
        <taxon>Cytophagales</taxon>
        <taxon>Hymenobacteraceae</taxon>
        <taxon>Adhaeribacter</taxon>
    </lineage>
</organism>
<gene>
    <name evidence="2" type="ORF">F0145_09605</name>
</gene>
<dbReference type="RefSeq" id="WP_150088183.1">
    <property type="nucleotide sequence ID" value="NZ_VWSF01000005.1"/>
</dbReference>
<protein>
    <submittedName>
        <fullName evidence="2">Uncharacterized protein</fullName>
    </submittedName>
</protein>
<accession>A0A5M6DN21</accession>